<dbReference type="InterPro" id="IPR006722">
    <property type="entry name" value="Sedlin"/>
</dbReference>
<evidence type="ECO:0000313" key="1">
    <source>
        <dbReference type="EMBL" id="OXG13658.1"/>
    </source>
</evidence>
<dbReference type="Pfam" id="PF04628">
    <property type="entry name" value="Sedlin_N"/>
    <property type="match status" value="1"/>
</dbReference>
<evidence type="ECO:0008006" key="3">
    <source>
        <dbReference type="Google" id="ProtNLM"/>
    </source>
</evidence>
<reference evidence="1 2" key="1">
    <citation type="submission" date="2017-06" db="EMBL/GenBank/DDBJ databases">
        <title>Global population genomics of the pathogenic fungus Cryptococcus neoformans var. grubii.</title>
        <authorList>
            <person name="Cuomo C."/>
            <person name="Litvintseva A."/>
            <person name="Chen Y."/>
            <person name="Young S."/>
            <person name="Zeng Q."/>
            <person name="Chapman S."/>
            <person name="Gujja S."/>
            <person name="Saif S."/>
            <person name="Birren B."/>
        </authorList>
    </citation>
    <scope>NUCLEOTIDE SEQUENCE [LARGE SCALE GENOMIC DNA]</scope>
    <source>
        <strain evidence="1 2">Tu259-1</strain>
    </source>
</reference>
<dbReference type="Gene3D" id="3.30.450.70">
    <property type="match status" value="1"/>
</dbReference>
<dbReference type="GO" id="GO:0006888">
    <property type="term" value="P:endoplasmic reticulum to Golgi vesicle-mediated transport"/>
    <property type="evidence" value="ECO:0007669"/>
    <property type="project" value="InterPro"/>
</dbReference>
<dbReference type="InterPro" id="IPR011012">
    <property type="entry name" value="Longin-like_dom_sf"/>
</dbReference>
<dbReference type="EMBL" id="AMKT01000078">
    <property type="protein sequence ID" value="OXG13658.1"/>
    <property type="molecule type" value="Genomic_DNA"/>
</dbReference>
<dbReference type="AlphaFoldDB" id="A0A854Q4T7"/>
<protein>
    <recommendedName>
        <fullName evidence="3">Trafficking protein particle complex subunit 2</fullName>
    </recommendedName>
</protein>
<comment type="caution">
    <text evidence="1">The sequence shown here is derived from an EMBL/GenBank/DDBJ whole genome shotgun (WGS) entry which is preliminary data.</text>
</comment>
<organism evidence="1 2">
    <name type="scientific">Cryptococcus neoformans Tu259-1</name>
    <dbReference type="NCBI Taxonomy" id="1230072"/>
    <lineage>
        <taxon>Eukaryota</taxon>
        <taxon>Fungi</taxon>
        <taxon>Dikarya</taxon>
        <taxon>Basidiomycota</taxon>
        <taxon>Agaricomycotina</taxon>
        <taxon>Tremellomycetes</taxon>
        <taxon>Tremellales</taxon>
        <taxon>Cryptococcaceae</taxon>
        <taxon>Cryptococcus</taxon>
        <taxon>Cryptococcus neoformans species complex</taxon>
    </lineage>
</organism>
<dbReference type="SUPFAM" id="SSF64356">
    <property type="entry name" value="SNARE-like"/>
    <property type="match status" value="1"/>
</dbReference>
<dbReference type="GO" id="GO:0005737">
    <property type="term" value="C:cytoplasm"/>
    <property type="evidence" value="ECO:0007669"/>
    <property type="project" value="GOC"/>
</dbReference>
<proteinExistence type="predicted"/>
<sequence>MVAHMSLDSIEETMETTGALYLRGVDRHNEWTVSAFIPTGVKFVLLHDVKNDDGIRAFFVDLWEAYVKILLNPFFTVNTPIKSPAFEARVKSIAKRHL</sequence>
<dbReference type="CDD" id="cd14825">
    <property type="entry name" value="TRAPPC2_sedlin"/>
    <property type="match status" value="1"/>
</dbReference>
<gene>
    <name evidence="1" type="ORF">C361_05797</name>
</gene>
<dbReference type="PANTHER" id="PTHR12403">
    <property type="entry name" value="TRAFFICKING PROTEIN PARTICLE COMPLEX SUBUNIT 2"/>
    <property type="match status" value="1"/>
</dbReference>
<evidence type="ECO:0000313" key="2">
    <source>
        <dbReference type="Proteomes" id="UP000199727"/>
    </source>
</evidence>
<name>A0A854Q4T7_CRYNE</name>
<accession>A0A854Q4T7</accession>
<dbReference type="Proteomes" id="UP000199727">
    <property type="component" value="Unassembled WGS sequence"/>
</dbReference>